<feature type="binding site" evidence="2">
    <location>
        <position position="114"/>
    </location>
    <ligand>
        <name>Mg(2+)</name>
        <dbReference type="ChEBI" id="CHEBI:18420"/>
        <label>1</label>
        <note>catalytic</note>
    </ligand>
</feature>
<accession>W7QC19</accession>
<evidence type="ECO:0000256" key="1">
    <source>
        <dbReference type="ARBA" id="ARBA00009759"/>
    </source>
</evidence>
<comment type="similarity">
    <text evidence="1">Belongs to the inositol monophosphatase superfamily.</text>
</comment>
<keyword evidence="2" id="KW-0479">Metal-binding</keyword>
<dbReference type="GO" id="GO:0006020">
    <property type="term" value="P:inositol metabolic process"/>
    <property type="evidence" value="ECO:0007669"/>
    <property type="project" value="TreeGrafter"/>
</dbReference>
<protein>
    <submittedName>
        <fullName evidence="3">Inositol monophosphatase</fullName>
    </submittedName>
</protein>
<dbReference type="Gene3D" id="3.40.190.80">
    <property type="match status" value="1"/>
</dbReference>
<comment type="caution">
    <text evidence="3">The sequence shown here is derived from an EMBL/GenBank/DDBJ whole genome shotgun (WGS) entry which is preliminary data.</text>
</comment>
<feature type="binding site" evidence="2">
    <location>
        <position position="243"/>
    </location>
    <ligand>
        <name>Mg(2+)</name>
        <dbReference type="ChEBI" id="CHEBI:18420"/>
        <label>1</label>
        <note>catalytic</note>
    </ligand>
</feature>
<dbReference type="PRINTS" id="PR00377">
    <property type="entry name" value="IMPHPHTASES"/>
</dbReference>
<name>W7QC19_9ALTE</name>
<organism evidence="3 4">
    <name type="scientific">Catenovulum agarivorans DS-2</name>
    <dbReference type="NCBI Taxonomy" id="1328313"/>
    <lineage>
        <taxon>Bacteria</taxon>
        <taxon>Pseudomonadati</taxon>
        <taxon>Pseudomonadota</taxon>
        <taxon>Gammaproteobacteria</taxon>
        <taxon>Alteromonadales</taxon>
        <taxon>Alteromonadaceae</taxon>
        <taxon>Catenovulum</taxon>
    </lineage>
</organism>
<feature type="binding site" evidence="2">
    <location>
        <position position="117"/>
    </location>
    <ligand>
        <name>Mg(2+)</name>
        <dbReference type="ChEBI" id="CHEBI:18420"/>
        <label>1</label>
        <note>catalytic</note>
    </ligand>
</feature>
<dbReference type="Proteomes" id="UP000019276">
    <property type="component" value="Unassembled WGS sequence"/>
</dbReference>
<dbReference type="eggNOG" id="COG0483">
    <property type="taxonomic scope" value="Bacteria"/>
</dbReference>
<dbReference type="Gene3D" id="3.30.540.10">
    <property type="entry name" value="Fructose-1,6-Bisphosphatase, subunit A, domain 1"/>
    <property type="match status" value="1"/>
</dbReference>
<evidence type="ECO:0000313" key="4">
    <source>
        <dbReference type="Proteomes" id="UP000019276"/>
    </source>
</evidence>
<dbReference type="InterPro" id="IPR000760">
    <property type="entry name" value="Inositol_monophosphatase-like"/>
</dbReference>
<comment type="cofactor">
    <cofactor evidence="2">
        <name>Mg(2+)</name>
        <dbReference type="ChEBI" id="CHEBI:18420"/>
    </cofactor>
</comment>
<dbReference type="STRING" id="1328313.DS2_08048"/>
<evidence type="ECO:0000313" key="3">
    <source>
        <dbReference type="EMBL" id="EWH10409.1"/>
    </source>
</evidence>
<evidence type="ECO:0000256" key="2">
    <source>
        <dbReference type="PIRSR" id="PIRSR600760-2"/>
    </source>
</evidence>
<feature type="binding site" evidence="2">
    <location>
        <position position="116"/>
    </location>
    <ligand>
        <name>Mg(2+)</name>
        <dbReference type="ChEBI" id="CHEBI:18420"/>
        <label>1</label>
        <note>catalytic</note>
    </ligand>
</feature>
<dbReference type="GO" id="GO:0007165">
    <property type="term" value="P:signal transduction"/>
    <property type="evidence" value="ECO:0007669"/>
    <property type="project" value="TreeGrafter"/>
</dbReference>
<sequence length="307" mass="33600">MNFDVVVKSFTIKTKVNYLKDAVLPTNSIWDAQFVYSTACKLANIAVAEQQKLTTEIKPDNSIVTQADKLVEDTAIAALANPDNDTYVIGEETIKELSQAQLDQALAGSCYIIDPIDGTVPYASLTPLWGISIGFADKGELAEGCIILPGTFEAIITHQGKVLYGKGVGELPKFEQLVELSPELKNNCDHPSRVLVINQLIAKTKQVEGLTRGVTTYYSIVFPYVYLAQGRMAGICAGLNIWDAAAGSAILRNLGFYQSFIDGTPLSFNITQDYDFSKFKQGQARSRQMMIASKDQQFSQALVTCIK</sequence>
<dbReference type="SUPFAM" id="SSF56655">
    <property type="entry name" value="Carbohydrate phosphatase"/>
    <property type="match status" value="1"/>
</dbReference>
<dbReference type="PANTHER" id="PTHR20854">
    <property type="entry name" value="INOSITOL MONOPHOSPHATASE"/>
    <property type="match status" value="1"/>
</dbReference>
<gene>
    <name evidence="3" type="ORF">DS2_08048</name>
</gene>
<dbReference type="Pfam" id="PF00459">
    <property type="entry name" value="Inositol_P"/>
    <property type="match status" value="1"/>
</dbReference>
<keyword evidence="4" id="KW-1185">Reference proteome</keyword>
<proteinExistence type="inferred from homology"/>
<dbReference type="GO" id="GO:0008934">
    <property type="term" value="F:inositol monophosphate 1-phosphatase activity"/>
    <property type="evidence" value="ECO:0007669"/>
    <property type="project" value="TreeGrafter"/>
</dbReference>
<dbReference type="AlphaFoldDB" id="W7QC19"/>
<keyword evidence="2" id="KW-0460">Magnesium</keyword>
<dbReference type="EMBL" id="ARZY01000012">
    <property type="protein sequence ID" value="EWH10409.1"/>
    <property type="molecule type" value="Genomic_DNA"/>
</dbReference>
<dbReference type="PANTHER" id="PTHR20854:SF4">
    <property type="entry name" value="INOSITOL-1-MONOPHOSPHATASE-RELATED"/>
    <property type="match status" value="1"/>
</dbReference>
<dbReference type="GO" id="GO:0046872">
    <property type="term" value="F:metal ion binding"/>
    <property type="evidence" value="ECO:0007669"/>
    <property type="project" value="UniProtKB-KW"/>
</dbReference>
<feature type="binding site" evidence="2">
    <location>
        <position position="91"/>
    </location>
    <ligand>
        <name>Mg(2+)</name>
        <dbReference type="ChEBI" id="CHEBI:18420"/>
        <label>1</label>
        <note>catalytic</note>
    </ligand>
</feature>
<reference evidence="3 4" key="1">
    <citation type="journal article" date="2014" name="Genome Announc.">
        <title>Draft Genome Sequence of the Agar-Degrading Bacterium Catenovulum sp. Strain DS-2, Isolated from Intestines of Haliotis diversicolor.</title>
        <authorList>
            <person name="Shan D."/>
            <person name="Li X."/>
            <person name="Gu Z."/>
            <person name="Wei G."/>
            <person name="Gao Z."/>
            <person name="Shao Z."/>
        </authorList>
    </citation>
    <scope>NUCLEOTIDE SEQUENCE [LARGE SCALE GENOMIC DNA]</scope>
    <source>
        <strain evidence="3 4">DS-2</strain>
    </source>
</reference>